<keyword evidence="7 14" id="KW-1133">Transmembrane helix</keyword>
<comment type="catalytic activity">
    <reaction evidence="12">
        <text>an S-substituted glutathione(in) + ATP + H2O = an S-substituted glutathione(out) + ADP + phosphate + H(+)</text>
        <dbReference type="Rhea" id="RHEA:19121"/>
        <dbReference type="ChEBI" id="CHEBI:15377"/>
        <dbReference type="ChEBI" id="CHEBI:15378"/>
        <dbReference type="ChEBI" id="CHEBI:30616"/>
        <dbReference type="ChEBI" id="CHEBI:43474"/>
        <dbReference type="ChEBI" id="CHEBI:90779"/>
        <dbReference type="ChEBI" id="CHEBI:456216"/>
        <dbReference type="EC" id="7.6.2.3"/>
    </reaction>
    <physiologicalReaction direction="left-to-right" evidence="12">
        <dbReference type="Rhea" id="RHEA:19122"/>
    </physiologicalReaction>
</comment>
<feature type="domain" description="ABC transporter" evidence="15">
    <location>
        <begin position="445"/>
        <end position="672"/>
    </location>
</feature>
<evidence type="ECO:0000256" key="12">
    <source>
        <dbReference type="ARBA" id="ARBA00048007"/>
    </source>
</evidence>
<evidence type="ECO:0000256" key="1">
    <source>
        <dbReference type="ARBA" id="ARBA00004141"/>
    </source>
</evidence>
<dbReference type="SUPFAM" id="SSF52540">
    <property type="entry name" value="P-loop containing nucleoside triphosphate hydrolases"/>
    <property type="match status" value="2"/>
</dbReference>
<evidence type="ECO:0000259" key="15">
    <source>
        <dbReference type="PROSITE" id="PS50893"/>
    </source>
</evidence>
<evidence type="ECO:0000256" key="2">
    <source>
        <dbReference type="ARBA" id="ARBA00009726"/>
    </source>
</evidence>
<dbReference type="InterPro" id="IPR050173">
    <property type="entry name" value="ABC_transporter_C-like"/>
</dbReference>
<proteinExistence type="inferred from homology"/>
<dbReference type="PANTHER" id="PTHR24223">
    <property type="entry name" value="ATP-BINDING CASSETTE SUB-FAMILY C"/>
    <property type="match status" value="1"/>
</dbReference>
<protein>
    <submittedName>
        <fullName evidence="17">Uncharacterized protein</fullName>
    </submittedName>
</protein>
<dbReference type="EMBL" id="GG666451">
    <property type="protein sequence ID" value="EEN69871.1"/>
    <property type="molecule type" value="Genomic_DNA"/>
</dbReference>
<dbReference type="PROSITE" id="PS50929">
    <property type="entry name" value="ABC_TM1F"/>
    <property type="match status" value="2"/>
</dbReference>
<dbReference type="GO" id="GO:0016323">
    <property type="term" value="C:basolateral plasma membrane"/>
    <property type="evidence" value="ECO:0007669"/>
    <property type="project" value="UniProtKB-ARBA"/>
</dbReference>
<dbReference type="PROSITE" id="PS00211">
    <property type="entry name" value="ABC_TRANSPORTER_1"/>
    <property type="match status" value="2"/>
</dbReference>
<keyword evidence="6" id="KW-0067">ATP-binding</keyword>
<dbReference type="InterPro" id="IPR036640">
    <property type="entry name" value="ABC1_TM_sf"/>
</dbReference>
<dbReference type="Gene3D" id="3.40.50.300">
    <property type="entry name" value="P-loop containing nucleotide triphosphate hydrolases"/>
    <property type="match status" value="2"/>
</dbReference>
<dbReference type="GO" id="GO:0005524">
    <property type="term" value="F:ATP binding"/>
    <property type="evidence" value="ECO:0007669"/>
    <property type="project" value="UniProtKB-KW"/>
</dbReference>
<dbReference type="PROSITE" id="PS50893">
    <property type="entry name" value="ABC_TRANSPORTER_2"/>
    <property type="match status" value="2"/>
</dbReference>
<feature type="transmembrane region" description="Helical" evidence="14">
    <location>
        <begin position="174"/>
        <end position="194"/>
    </location>
</feature>
<comment type="catalytic activity">
    <reaction evidence="10">
        <text>leukotriene C4(in) + ATP + H2O = leukotriene C4(out) + ADP + phosphate + H(+)</text>
        <dbReference type="Rhea" id="RHEA:38963"/>
        <dbReference type="ChEBI" id="CHEBI:15377"/>
        <dbReference type="ChEBI" id="CHEBI:15378"/>
        <dbReference type="ChEBI" id="CHEBI:30616"/>
        <dbReference type="ChEBI" id="CHEBI:43474"/>
        <dbReference type="ChEBI" id="CHEBI:57973"/>
        <dbReference type="ChEBI" id="CHEBI:456216"/>
    </reaction>
    <physiologicalReaction direction="left-to-right" evidence="10">
        <dbReference type="Rhea" id="RHEA:38964"/>
    </physiologicalReaction>
</comment>
<comment type="similarity">
    <text evidence="2">Belongs to the ABC transporter superfamily. ABCC family. Conjugate transporter (TC 3.A.1.208) subfamily.</text>
</comment>
<dbReference type="InterPro" id="IPR027417">
    <property type="entry name" value="P-loop_NTPase"/>
</dbReference>
<feature type="transmembrane region" description="Helical" evidence="14">
    <location>
        <begin position="986"/>
        <end position="1019"/>
    </location>
</feature>
<dbReference type="STRING" id="7739.C3XPK0"/>
<evidence type="ECO:0000256" key="3">
    <source>
        <dbReference type="ARBA" id="ARBA00022448"/>
    </source>
</evidence>
<dbReference type="PANTHER" id="PTHR24223:SF456">
    <property type="entry name" value="MULTIDRUG RESISTANCE-ASSOCIATED PROTEIN LETHAL(2)03659"/>
    <property type="match status" value="1"/>
</dbReference>
<evidence type="ECO:0000256" key="11">
    <source>
        <dbReference type="ARBA" id="ARBA00047576"/>
    </source>
</evidence>
<dbReference type="Pfam" id="PF00664">
    <property type="entry name" value="ABC_membrane"/>
    <property type="match status" value="2"/>
</dbReference>
<dbReference type="InterPro" id="IPR017871">
    <property type="entry name" value="ABC_transporter-like_CS"/>
</dbReference>
<dbReference type="InterPro" id="IPR011527">
    <property type="entry name" value="ABC1_TM_dom"/>
</dbReference>
<evidence type="ECO:0000259" key="16">
    <source>
        <dbReference type="PROSITE" id="PS50929"/>
    </source>
</evidence>
<keyword evidence="3" id="KW-0813">Transport</keyword>
<evidence type="ECO:0000256" key="7">
    <source>
        <dbReference type="ARBA" id="ARBA00022989"/>
    </source>
</evidence>
<organism evidence="17">
    <name type="scientific">Branchiostoma floridae</name>
    <name type="common">Florida lancelet</name>
    <name type="synonym">Amphioxus</name>
    <dbReference type="NCBI Taxonomy" id="7739"/>
    <lineage>
        <taxon>Eukaryota</taxon>
        <taxon>Metazoa</taxon>
        <taxon>Chordata</taxon>
        <taxon>Cephalochordata</taxon>
        <taxon>Leptocardii</taxon>
        <taxon>Amphioxiformes</taxon>
        <taxon>Branchiostomatidae</taxon>
        <taxon>Branchiostoma</taxon>
    </lineage>
</organism>
<dbReference type="GO" id="GO:0016887">
    <property type="term" value="F:ATP hydrolysis activity"/>
    <property type="evidence" value="ECO:0007669"/>
    <property type="project" value="InterPro"/>
</dbReference>
<feature type="domain" description="ABC transmembrane type-1" evidence="16">
    <location>
        <begin position="850"/>
        <end position="1037"/>
    </location>
</feature>
<evidence type="ECO:0000256" key="4">
    <source>
        <dbReference type="ARBA" id="ARBA00022692"/>
    </source>
</evidence>
<dbReference type="CDD" id="cd18580">
    <property type="entry name" value="ABC_6TM_ABCC_D2"/>
    <property type="match status" value="1"/>
</dbReference>
<keyword evidence="4 14" id="KW-0812">Transmembrane</keyword>
<dbReference type="InterPro" id="IPR003593">
    <property type="entry name" value="AAA+_ATPase"/>
</dbReference>
<comment type="subcellular location">
    <subcellularLocation>
        <location evidence="1">Membrane</location>
        <topology evidence="1">Multi-pass membrane protein</topology>
    </subcellularLocation>
</comment>
<accession>C3XPK0</accession>
<keyword evidence="5" id="KW-0547">Nucleotide-binding</keyword>
<dbReference type="CDD" id="cd03250">
    <property type="entry name" value="ABCC_MRP_domain1"/>
    <property type="match status" value="1"/>
</dbReference>
<dbReference type="eggNOG" id="KOG0054">
    <property type="taxonomic scope" value="Eukaryota"/>
</dbReference>
<feature type="compositionally biased region" description="Polar residues" evidence="13">
    <location>
        <begin position="698"/>
        <end position="714"/>
    </location>
</feature>
<keyword evidence="8 14" id="KW-0472">Membrane</keyword>
<dbReference type="FunFam" id="3.40.50.300:FF:000163">
    <property type="entry name" value="Multidrug resistance-associated protein member 4"/>
    <property type="match status" value="1"/>
</dbReference>
<feature type="compositionally biased region" description="Basic and acidic residues" evidence="13">
    <location>
        <begin position="678"/>
        <end position="687"/>
    </location>
</feature>
<evidence type="ECO:0000256" key="9">
    <source>
        <dbReference type="ARBA" id="ARBA00034018"/>
    </source>
</evidence>
<dbReference type="Gene3D" id="1.20.1560.10">
    <property type="entry name" value="ABC transporter type 1, transmembrane domain"/>
    <property type="match status" value="2"/>
</dbReference>
<dbReference type="SMART" id="SM00382">
    <property type="entry name" value="AAA"/>
    <property type="match status" value="2"/>
</dbReference>
<evidence type="ECO:0000256" key="8">
    <source>
        <dbReference type="ARBA" id="ARBA00023136"/>
    </source>
</evidence>
<dbReference type="SUPFAM" id="SSF90123">
    <property type="entry name" value="ABC transporter transmembrane region"/>
    <property type="match status" value="2"/>
</dbReference>
<dbReference type="InterPro" id="IPR003439">
    <property type="entry name" value="ABC_transporter-like_ATP-bd"/>
</dbReference>
<feature type="region of interest" description="Disordered" evidence="13">
    <location>
        <begin position="677"/>
        <end position="716"/>
    </location>
</feature>
<feature type="region of interest" description="Disordered" evidence="13">
    <location>
        <begin position="436"/>
        <end position="461"/>
    </location>
</feature>
<dbReference type="CDD" id="cd18579">
    <property type="entry name" value="ABC_6TM_ABCC_D1"/>
    <property type="match status" value="1"/>
</dbReference>
<name>C3XPK0_BRAFL</name>
<dbReference type="Pfam" id="PF00005">
    <property type="entry name" value="ABC_tran"/>
    <property type="match status" value="2"/>
</dbReference>
<dbReference type="InterPro" id="IPR044726">
    <property type="entry name" value="ABCC_6TM_D2"/>
</dbReference>
<dbReference type="GO" id="GO:0015431">
    <property type="term" value="F:ABC-type glutathione S-conjugate transporter activity"/>
    <property type="evidence" value="ECO:0007669"/>
    <property type="project" value="UniProtKB-EC"/>
</dbReference>
<feature type="transmembrane region" description="Helical" evidence="14">
    <location>
        <begin position="740"/>
        <end position="765"/>
    </location>
</feature>
<evidence type="ECO:0000256" key="14">
    <source>
        <dbReference type="SAM" id="Phobius"/>
    </source>
</evidence>
<evidence type="ECO:0000256" key="10">
    <source>
        <dbReference type="ARBA" id="ARBA00047523"/>
    </source>
</evidence>
<feature type="transmembrane region" description="Helical" evidence="14">
    <location>
        <begin position="259"/>
        <end position="285"/>
    </location>
</feature>
<feature type="domain" description="ABC transmembrane type-1" evidence="16">
    <location>
        <begin position="147"/>
        <end position="416"/>
    </location>
</feature>
<gene>
    <name evidence="17" type="ORF">BRAFLDRAFT_262137</name>
</gene>
<feature type="domain" description="ABC transporter" evidence="15">
    <location>
        <begin position="1073"/>
        <end position="1306"/>
    </location>
</feature>
<dbReference type="GO" id="GO:0008559">
    <property type="term" value="F:ABC-type xenobiotic transporter activity"/>
    <property type="evidence" value="ECO:0007669"/>
    <property type="project" value="UniProtKB-EC"/>
</dbReference>
<sequence>MGKKRRYSKSDIRTDLQDSFGSDVFGSDDKASLLTEKKKDGKKRSNQDAGRERRNPLETANWFSKLFFCWANAIVATGYKRRLENADLYPLREKDTSLVATDEFRPYWERELKEATPKKPASLPKALFRCYGLRYILIGIMYIYEEAAELIEPIIMGYIIQYFQPGSTMTLSDVYMYAGILAAVDFFEVIIGYYEWPVSMWGWNMGTALCNLVYEKVLRLSTGGLAKTSTGQVVNIFAEDVDGFEDVFDGLHDIWMGPLLTIVISAYLINFMGVSILAGFAYIVVTLVIDLSLTPLHIKYGVLENQTGDARVDMMNQILQSIRMIKLQAWEKPFTDVINKLRKAELWIILKGDLVMGVSEIIDWLGFDPPIFLIILTYVLTGNELTAEKVFVMMAYMELLEEAVDDFPDAIEELADAKVSVDRLQTFLALDEQQPLEPDIGSSTKQDQDKNPSTEFGPKGVTSTTLRNIKFDIKEGELIVVIGPTGAGKTALLCTILRELSNVDGKVDMRGTVAFAAQEPWAYPDTIKNNIVDFGKPFDQEKYDRAVSVCKMERDISRMSHGDETYIGDRGVTLSGGQKARLSLARAVYIDADIYLLDDPLSAVDAAVGRKLFNKCILGELGSKARILVTHQMQFLKKADKILVLDQGKQVAFGTYEEVAASGVDFTELMTCADEDLDGTKDEESSRSRSFRKVSSSQGKESVYNDNDNESTNFVEEEREGGSVGWRVYYKYLTSGPPTWVLPIVVFVLICFEVTCTTYSLILFFKSAPPPKMNLTWHQVLESTRSDKKNTNYYVGRKTHFSKLVCLSILSFTRGKHITFNNDSNTTTTFNQRFYNSGLEGPLLCLIRVVGRILNRFADDLGEVEDEIPEEFIDGVETLLGAIGAVAMVCIANPWAILPAIPLFVAFIFMYIYFIPVARHLARLDATNSSPIYTHASSVMDGLWTIRALSAQENFKKRFRAIVDRHNEVEFLDMATEAWYEVRMELLNAVFVTCVTFLCIFSAESLGAGIVGLTLTYALSMDEHCEEIVESMTEMEGVMIHAERVLEYVELEPEAPWETDHKPPPGWPSYGAIDLDGVYLSYDEHDPPVLRNINLNIVGGEKVGIVGRTGAGKSSLFTALMRLVEPAGSIRIDGVDISKLGLHDLRKKISVIPQDPTMIKGSLRRNLDPLDVHSDHALWTALDEVNIAEDVRRLPYRLATEIGRSGSSFSVGQKQLLCLARTILGYNRILLIDEATANMDARSDKLVQKTIRERFEHCTVLTIAHRLNTVIDSDRILVMEDGRVAEFDEPHLLLTQYQDGVFSKLVSEVGESMERELREAARQSYLQKHVQQKS</sequence>
<evidence type="ECO:0000256" key="5">
    <source>
        <dbReference type="ARBA" id="ARBA00022741"/>
    </source>
</evidence>
<evidence type="ECO:0000256" key="13">
    <source>
        <dbReference type="SAM" id="MobiDB-lite"/>
    </source>
</evidence>
<dbReference type="CDD" id="cd03244">
    <property type="entry name" value="ABCC_MRP_domain2"/>
    <property type="match status" value="1"/>
</dbReference>
<comment type="catalytic activity">
    <reaction evidence="9">
        <text>ATP + H2O + xenobioticSide 1 = ADP + phosphate + xenobioticSide 2.</text>
        <dbReference type="EC" id="7.6.2.2"/>
    </reaction>
</comment>
<dbReference type="InParanoid" id="C3XPK0"/>
<evidence type="ECO:0000256" key="6">
    <source>
        <dbReference type="ARBA" id="ARBA00022840"/>
    </source>
</evidence>
<feature type="transmembrane region" description="Helical" evidence="14">
    <location>
        <begin position="903"/>
        <end position="922"/>
    </location>
</feature>
<dbReference type="InterPro" id="IPR044746">
    <property type="entry name" value="ABCC_6TM_D1"/>
</dbReference>
<evidence type="ECO:0000313" key="17">
    <source>
        <dbReference type="EMBL" id="EEN69871.1"/>
    </source>
</evidence>
<dbReference type="FunFam" id="3.40.50.300:FF:001847">
    <property type="entry name" value="ABC transporter, putative"/>
    <property type="match status" value="1"/>
</dbReference>
<comment type="catalytic activity">
    <reaction evidence="11">
        <text>17beta-estradiol 17-O-(beta-D-glucuronate)(in) + ATP + H2O = 17beta-estradiol 17-O-(beta-D-glucuronate)(out) + ADP + phosphate + H(+)</text>
        <dbReference type="Rhea" id="RHEA:60128"/>
        <dbReference type="ChEBI" id="CHEBI:15377"/>
        <dbReference type="ChEBI" id="CHEBI:15378"/>
        <dbReference type="ChEBI" id="CHEBI:30616"/>
        <dbReference type="ChEBI" id="CHEBI:43474"/>
        <dbReference type="ChEBI" id="CHEBI:82961"/>
        <dbReference type="ChEBI" id="CHEBI:456216"/>
    </reaction>
    <physiologicalReaction direction="left-to-right" evidence="11">
        <dbReference type="Rhea" id="RHEA:60129"/>
    </physiologicalReaction>
</comment>
<reference evidence="17" key="1">
    <citation type="journal article" date="2008" name="Nature">
        <title>The amphioxus genome and the evolution of the chordate karyotype.</title>
        <authorList>
            <consortium name="US DOE Joint Genome Institute (JGI-PGF)"/>
            <person name="Putnam N.H."/>
            <person name="Butts T."/>
            <person name="Ferrier D.E.K."/>
            <person name="Furlong R.F."/>
            <person name="Hellsten U."/>
            <person name="Kawashima T."/>
            <person name="Robinson-Rechavi M."/>
            <person name="Shoguchi E."/>
            <person name="Terry A."/>
            <person name="Yu J.-K."/>
            <person name="Benito-Gutierrez E.L."/>
            <person name="Dubchak I."/>
            <person name="Garcia-Fernandez J."/>
            <person name="Gibson-Brown J.J."/>
            <person name="Grigoriev I.V."/>
            <person name="Horton A.C."/>
            <person name="de Jong P.J."/>
            <person name="Jurka J."/>
            <person name="Kapitonov V.V."/>
            <person name="Kohara Y."/>
            <person name="Kuroki Y."/>
            <person name="Lindquist E."/>
            <person name="Lucas S."/>
            <person name="Osoegawa K."/>
            <person name="Pennacchio L.A."/>
            <person name="Salamov A.A."/>
            <person name="Satou Y."/>
            <person name="Sauka-Spengler T."/>
            <person name="Schmutz J."/>
            <person name="Shin-I T."/>
            <person name="Toyoda A."/>
            <person name="Bronner-Fraser M."/>
            <person name="Fujiyama A."/>
            <person name="Holland L.Z."/>
            <person name="Holland P.W.H."/>
            <person name="Satoh N."/>
            <person name="Rokhsar D.S."/>
        </authorList>
    </citation>
    <scope>NUCLEOTIDE SEQUENCE [LARGE SCALE GENOMIC DNA]</scope>
    <source>
        <strain evidence="17">S238N-H82</strain>
        <tissue evidence="17">Testes</tissue>
    </source>
</reference>